<keyword evidence="8" id="KW-1185">Reference proteome</keyword>
<evidence type="ECO:0000256" key="3">
    <source>
        <dbReference type="ARBA" id="ARBA00022989"/>
    </source>
</evidence>
<protein>
    <submittedName>
        <fullName evidence="7">Cyclic nucleotide-binding protein</fullName>
    </submittedName>
</protein>
<evidence type="ECO:0000256" key="1">
    <source>
        <dbReference type="ARBA" id="ARBA00004141"/>
    </source>
</evidence>
<evidence type="ECO:0000313" key="8">
    <source>
        <dbReference type="Proteomes" id="UP001050975"/>
    </source>
</evidence>
<comment type="caution">
    <text evidence="7">The sequence shown here is derived from an EMBL/GenBank/DDBJ whole genome shotgun (WGS) entry which is preliminary data.</text>
</comment>
<reference evidence="7" key="1">
    <citation type="submission" date="2019-10" db="EMBL/GenBank/DDBJ databases">
        <title>Draft genome sequece of Microseira wollei NIES-4236.</title>
        <authorList>
            <person name="Yamaguchi H."/>
            <person name="Suzuki S."/>
            <person name="Kawachi M."/>
        </authorList>
    </citation>
    <scope>NUCLEOTIDE SEQUENCE</scope>
    <source>
        <strain evidence="7">NIES-4236</strain>
    </source>
</reference>
<feature type="transmembrane region" description="Helical" evidence="5">
    <location>
        <begin position="222"/>
        <end position="242"/>
    </location>
</feature>
<dbReference type="InterPro" id="IPR052706">
    <property type="entry name" value="Membrane-Transporter-like"/>
</dbReference>
<dbReference type="AlphaFoldDB" id="A0AAV3XCP6"/>
<feature type="domain" description="SLC26A/SulP transporter" evidence="6">
    <location>
        <begin position="40"/>
        <end position="337"/>
    </location>
</feature>
<keyword evidence="3 5" id="KW-1133">Transmembrane helix</keyword>
<name>A0AAV3XCP6_9CYAN</name>
<evidence type="ECO:0000256" key="5">
    <source>
        <dbReference type="SAM" id="Phobius"/>
    </source>
</evidence>
<feature type="transmembrane region" description="Helical" evidence="5">
    <location>
        <begin position="193"/>
        <end position="215"/>
    </location>
</feature>
<dbReference type="PANTHER" id="PTHR43310">
    <property type="entry name" value="SULFATE TRANSPORTER YBAR-RELATED"/>
    <property type="match status" value="1"/>
</dbReference>
<proteinExistence type="predicted"/>
<dbReference type="GO" id="GO:0016020">
    <property type="term" value="C:membrane"/>
    <property type="evidence" value="ECO:0007669"/>
    <property type="project" value="UniProtKB-SubCell"/>
</dbReference>
<dbReference type="InterPro" id="IPR011547">
    <property type="entry name" value="SLC26A/SulP_dom"/>
</dbReference>
<evidence type="ECO:0000256" key="2">
    <source>
        <dbReference type="ARBA" id="ARBA00022692"/>
    </source>
</evidence>
<accession>A0AAV3XCP6</accession>
<evidence type="ECO:0000259" key="6">
    <source>
        <dbReference type="Pfam" id="PF00916"/>
    </source>
</evidence>
<comment type="subcellular location">
    <subcellularLocation>
        <location evidence="1">Membrane</location>
        <topology evidence="1">Multi-pass membrane protein</topology>
    </subcellularLocation>
</comment>
<dbReference type="PANTHER" id="PTHR43310:SF2">
    <property type="entry name" value="SLC26A_SULP TRANSPORTER DOMAIN-CONTAINING PROTEIN"/>
    <property type="match status" value="1"/>
</dbReference>
<evidence type="ECO:0000313" key="7">
    <source>
        <dbReference type="EMBL" id="GET40667.1"/>
    </source>
</evidence>
<keyword evidence="2 5" id="KW-0812">Transmembrane</keyword>
<dbReference type="Pfam" id="PF00916">
    <property type="entry name" value="Sulfate_transp"/>
    <property type="match status" value="1"/>
</dbReference>
<sequence>MTKSQDSNFNNAIANLSFPVANFFQEFDAKTLPISLAAGLPIGMIGVLFDTSLAAVFRGFDKQAQGIGIVLSSAIAVRVVTSLTSSFPTITADIDTLPIAVLAGSAAAINSSLSDSADAETIFVTILATFALTAWLTGAFLLALGQFKVGELIRFIPYPALAGFLAGTGWLLFRGSLEIMTDVKLNFSSLAVMFQTDILLRWLPGLIFAAVLVLISRRYKHWSIVPTAIVAAIGLFYLFLWASHTGFEDAIAKGWLLEPFTSGSLWQPFNQAKLIQVDWSVISTQIGDILTIAAISPIAILLNASALELAAECDIDFNRELKAAGIANLAVGVGGGLVG</sequence>
<evidence type="ECO:0000256" key="4">
    <source>
        <dbReference type="ARBA" id="ARBA00023136"/>
    </source>
</evidence>
<feature type="transmembrane region" description="Helical" evidence="5">
    <location>
        <begin position="155"/>
        <end position="173"/>
    </location>
</feature>
<organism evidence="7 8">
    <name type="scientific">Microseira wollei NIES-4236</name>
    <dbReference type="NCBI Taxonomy" id="2530354"/>
    <lineage>
        <taxon>Bacteria</taxon>
        <taxon>Bacillati</taxon>
        <taxon>Cyanobacteriota</taxon>
        <taxon>Cyanophyceae</taxon>
        <taxon>Oscillatoriophycideae</taxon>
        <taxon>Aerosakkonematales</taxon>
        <taxon>Aerosakkonemataceae</taxon>
        <taxon>Microseira</taxon>
    </lineage>
</organism>
<gene>
    <name evidence="7" type="ORF">MiSe_54780</name>
</gene>
<feature type="transmembrane region" description="Helical" evidence="5">
    <location>
        <begin position="69"/>
        <end position="87"/>
    </location>
</feature>
<feature type="transmembrane region" description="Helical" evidence="5">
    <location>
        <begin position="122"/>
        <end position="143"/>
    </location>
</feature>
<dbReference type="Proteomes" id="UP001050975">
    <property type="component" value="Unassembled WGS sequence"/>
</dbReference>
<feature type="transmembrane region" description="Helical" evidence="5">
    <location>
        <begin position="34"/>
        <end position="57"/>
    </location>
</feature>
<dbReference type="EMBL" id="BLAY01000096">
    <property type="protein sequence ID" value="GET40667.1"/>
    <property type="molecule type" value="Genomic_DNA"/>
</dbReference>
<keyword evidence="4 5" id="KW-0472">Membrane</keyword>